<dbReference type="EMBL" id="JABANP010000135">
    <property type="protein sequence ID" value="KAF4689049.1"/>
    <property type="molecule type" value="Genomic_DNA"/>
</dbReference>
<dbReference type="Proteomes" id="UP000541610">
    <property type="component" value="Unassembled WGS sequence"/>
</dbReference>
<proteinExistence type="predicted"/>
<gene>
    <name evidence="1" type="ORF">FOZ60_002150</name>
</gene>
<evidence type="ECO:0000313" key="1">
    <source>
        <dbReference type="EMBL" id="KAF4689049.1"/>
    </source>
</evidence>
<dbReference type="AlphaFoldDB" id="A0A7J6NYV2"/>
<comment type="caution">
    <text evidence="1">The sequence shown here is derived from an EMBL/GenBank/DDBJ whole genome shotgun (WGS) entry which is preliminary data.</text>
</comment>
<name>A0A7J6NYV2_PEROL</name>
<feature type="non-terminal residue" evidence="1">
    <location>
        <position position="172"/>
    </location>
</feature>
<evidence type="ECO:0000313" key="2">
    <source>
        <dbReference type="Proteomes" id="UP000541610"/>
    </source>
</evidence>
<organism evidence="1 2">
    <name type="scientific">Perkinsus olseni</name>
    <name type="common">Perkinsus atlanticus</name>
    <dbReference type="NCBI Taxonomy" id="32597"/>
    <lineage>
        <taxon>Eukaryota</taxon>
        <taxon>Sar</taxon>
        <taxon>Alveolata</taxon>
        <taxon>Perkinsozoa</taxon>
        <taxon>Perkinsea</taxon>
        <taxon>Perkinsida</taxon>
        <taxon>Perkinsidae</taxon>
        <taxon>Perkinsus</taxon>
    </lineage>
</organism>
<reference evidence="1 2" key="1">
    <citation type="submission" date="2020-04" db="EMBL/GenBank/DDBJ databases">
        <title>Perkinsus olseni comparative genomics.</title>
        <authorList>
            <person name="Bogema D.R."/>
        </authorList>
    </citation>
    <scope>NUCLEOTIDE SEQUENCE [LARGE SCALE GENOMIC DNA]</scope>
    <source>
        <strain evidence="1">00978-12</strain>
    </source>
</reference>
<sequence length="172" mass="18618">TTAPQFRPLMLQSNFTDRIGYERAGLGGKAILATYKTAILPLLWTGSAALMTPTVCSTPTIQEPLCQVSGLAASLALRGPRNPAHSLRTIMAGLIPPHIEVFWFAERRRAAFDSTCWAAYILGHAGHIFGPMGAYVERWIPNPAPPWCPPLSVIIKPRELAISEAISAANKS</sequence>
<protein>
    <submittedName>
        <fullName evidence="1">Uncharacterized protein</fullName>
    </submittedName>
</protein>
<accession>A0A7J6NYV2</accession>